<accession>A0A844CYK3</accession>
<sequence length="64" mass="6996">MKGLREIALIYELKKQGMSVFVIAGKVGYDGGHGLPMKGASTQSVTVRGRFEIPPSHFLSKNDF</sequence>
<organism evidence="1 2">
    <name type="scientific">Roseovarius bejariae</name>
    <dbReference type="NCBI Taxonomy" id="2576383"/>
    <lineage>
        <taxon>Bacteria</taxon>
        <taxon>Pseudomonadati</taxon>
        <taxon>Pseudomonadota</taxon>
        <taxon>Alphaproteobacteria</taxon>
        <taxon>Rhodobacterales</taxon>
        <taxon>Roseobacteraceae</taxon>
        <taxon>Roseovarius</taxon>
    </lineage>
</organism>
<evidence type="ECO:0000313" key="2">
    <source>
        <dbReference type="Proteomes" id="UP000564704"/>
    </source>
</evidence>
<comment type="caution">
    <text evidence="1">The sequence shown here is derived from an EMBL/GenBank/DDBJ whole genome shotgun (WGS) entry which is preliminary data.</text>
</comment>
<dbReference type="EMBL" id="SZWE01000001">
    <property type="protein sequence ID" value="MRU15710.1"/>
    <property type="molecule type" value="Genomic_DNA"/>
</dbReference>
<name>A0A844CYK3_9RHOB</name>
<evidence type="ECO:0000313" key="1">
    <source>
        <dbReference type="EMBL" id="MRU15710.1"/>
    </source>
</evidence>
<proteinExistence type="predicted"/>
<dbReference type="OrthoDB" id="2065409at2"/>
<reference evidence="1 2" key="1">
    <citation type="submission" date="2019-05" db="EMBL/GenBank/DDBJ databases">
        <title>Roseovarius bejariae sp. nov., a moderately halophylic bacterium isolated from a saline soil in Rambla Salada (Murcia).</title>
        <authorList>
            <person name="Castro D.J."/>
            <person name="Gomez-Altuve A."/>
            <person name="Reina J.C."/>
            <person name="Rodriguez M."/>
            <person name="Sampedro I."/>
            <person name="Llamas I."/>
            <person name="Martinez-Checa F."/>
        </authorList>
    </citation>
    <scope>NUCLEOTIDE SEQUENCE [LARGE SCALE GENOMIC DNA]</scope>
    <source>
        <strain evidence="1 2">A21</strain>
    </source>
</reference>
<dbReference type="AlphaFoldDB" id="A0A844CYK3"/>
<protein>
    <submittedName>
        <fullName evidence="1">Uncharacterized protein</fullName>
    </submittedName>
</protein>
<dbReference type="Proteomes" id="UP000564704">
    <property type="component" value="Unassembled WGS sequence"/>
</dbReference>
<gene>
    <name evidence="1" type="ORF">FDP25_09745</name>
</gene>
<dbReference type="RefSeq" id="WP_154151210.1">
    <property type="nucleotide sequence ID" value="NZ_SZWE01000001.1"/>
</dbReference>
<keyword evidence="2" id="KW-1185">Reference proteome</keyword>